<name>A0A915DUZ6_9BILA</name>
<keyword evidence="2" id="KW-1185">Reference proteome</keyword>
<accession>A0A915DUZ6</accession>
<dbReference type="Proteomes" id="UP000887574">
    <property type="component" value="Unplaced"/>
</dbReference>
<evidence type="ECO:0000313" key="3">
    <source>
        <dbReference type="WBParaSite" id="jg23458"/>
    </source>
</evidence>
<feature type="region of interest" description="Disordered" evidence="1">
    <location>
        <begin position="1"/>
        <end position="24"/>
    </location>
</feature>
<dbReference type="AlphaFoldDB" id="A0A915DUZ6"/>
<proteinExistence type="predicted"/>
<evidence type="ECO:0000313" key="2">
    <source>
        <dbReference type="Proteomes" id="UP000887574"/>
    </source>
</evidence>
<feature type="compositionally biased region" description="Polar residues" evidence="1">
    <location>
        <begin position="108"/>
        <end position="119"/>
    </location>
</feature>
<feature type="region of interest" description="Disordered" evidence="1">
    <location>
        <begin position="99"/>
        <end position="119"/>
    </location>
</feature>
<reference evidence="3" key="1">
    <citation type="submission" date="2022-11" db="UniProtKB">
        <authorList>
            <consortium name="WormBaseParasite"/>
        </authorList>
    </citation>
    <scope>IDENTIFICATION</scope>
</reference>
<protein>
    <submittedName>
        <fullName evidence="3">Uncharacterized protein</fullName>
    </submittedName>
</protein>
<feature type="compositionally biased region" description="Acidic residues" evidence="1">
    <location>
        <begin position="1"/>
        <end position="11"/>
    </location>
</feature>
<dbReference type="WBParaSite" id="jg23458">
    <property type="protein sequence ID" value="jg23458"/>
    <property type="gene ID" value="jg23458"/>
</dbReference>
<sequence length="119" mass="13337">MVDNDMDMECEDCPKSDEEFPTPPASCVSTATSVHNTTAVYANSNQLIWDQWMCMLASTLTPPQWQAYWRAYASLFGVNALPTHLLSFFGDILSQNSTMEEDEVEQMPTEQSCSIQKVG</sequence>
<organism evidence="2 3">
    <name type="scientific">Ditylenchus dipsaci</name>
    <dbReference type="NCBI Taxonomy" id="166011"/>
    <lineage>
        <taxon>Eukaryota</taxon>
        <taxon>Metazoa</taxon>
        <taxon>Ecdysozoa</taxon>
        <taxon>Nematoda</taxon>
        <taxon>Chromadorea</taxon>
        <taxon>Rhabditida</taxon>
        <taxon>Tylenchina</taxon>
        <taxon>Tylenchomorpha</taxon>
        <taxon>Sphaerularioidea</taxon>
        <taxon>Anguinidae</taxon>
        <taxon>Anguininae</taxon>
        <taxon>Ditylenchus</taxon>
    </lineage>
</organism>
<evidence type="ECO:0000256" key="1">
    <source>
        <dbReference type="SAM" id="MobiDB-lite"/>
    </source>
</evidence>